<feature type="compositionally biased region" description="Polar residues" evidence="2">
    <location>
        <begin position="389"/>
        <end position="401"/>
    </location>
</feature>
<feature type="compositionally biased region" description="Gly residues" evidence="2">
    <location>
        <begin position="1406"/>
        <end position="1417"/>
    </location>
</feature>
<feature type="compositionally biased region" description="Gly residues" evidence="2">
    <location>
        <begin position="929"/>
        <end position="938"/>
    </location>
</feature>
<protein>
    <submittedName>
        <fullName evidence="3">Uncharacterized protein</fullName>
    </submittedName>
</protein>
<feature type="compositionally biased region" description="Low complexity" evidence="2">
    <location>
        <begin position="1278"/>
        <end position="1292"/>
    </location>
</feature>
<feature type="compositionally biased region" description="Low complexity" evidence="2">
    <location>
        <begin position="957"/>
        <end position="971"/>
    </location>
</feature>
<keyword evidence="4" id="KW-1185">Reference proteome</keyword>
<feature type="region of interest" description="Disordered" evidence="2">
    <location>
        <begin position="160"/>
        <end position="195"/>
    </location>
</feature>
<dbReference type="GO" id="GO:0030149">
    <property type="term" value="P:sphingolipid catabolic process"/>
    <property type="evidence" value="ECO:0007669"/>
    <property type="project" value="TreeGrafter"/>
</dbReference>
<keyword evidence="1" id="KW-0175">Coiled coil</keyword>
<feature type="region of interest" description="Disordered" evidence="2">
    <location>
        <begin position="513"/>
        <end position="578"/>
    </location>
</feature>
<gene>
    <name evidence="3" type="ORF">HYH03_006966</name>
</gene>
<feature type="compositionally biased region" description="Acidic residues" evidence="2">
    <location>
        <begin position="324"/>
        <end position="337"/>
    </location>
</feature>
<dbReference type="GO" id="GO:0071944">
    <property type="term" value="C:cell periphery"/>
    <property type="evidence" value="ECO:0007669"/>
    <property type="project" value="TreeGrafter"/>
</dbReference>
<dbReference type="PANTHER" id="PTHR12393:SF6">
    <property type="entry name" value="SPHINGOMYELIN PHOSPHODIESTERASE 2"/>
    <property type="match status" value="1"/>
</dbReference>
<comment type="caution">
    <text evidence="3">The sequence shown here is derived from an EMBL/GenBank/DDBJ whole genome shotgun (WGS) entry which is preliminary data.</text>
</comment>
<evidence type="ECO:0000313" key="3">
    <source>
        <dbReference type="EMBL" id="KAG2495034.1"/>
    </source>
</evidence>
<feature type="compositionally biased region" description="Low complexity" evidence="2">
    <location>
        <begin position="1492"/>
        <end position="1505"/>
    </location>
</feature>
<feature type="compositionally biased region" description="Polar residues" evidence="2">
    <location>
        <begin position="49"/>
        <end position="59"/>
    </location>
</feature>
<feature type="region of interest" description="Disordered" evidence="2">
    <location>
        <begin position="309"/>
        <end position="348"/>
    </location>
</feature>
<feature type="compositionally biased region" description="Low complexity" evidence="2">
    <location>
        <begin position="939"/>
        <end position="948"/>
    </location>
</feature>
<feature type="compositionally biased region" description="Pro residues" evidence="2">
    <location>
        <begin position="754"/>
        <end position="767"/>
    </location>
</feature>
<organism evidence="3 4">
    <name type="scientific">Edaphochlamys debaryana</name>
    <dbReference type="NCBI Taxonomy" id="47281"/>
    <lineage>
        <taxon>Eukaryota</taxon>
        <taxon>Viridiplantae</taxon>
        <taxon>Chlorophyta</taxon>
        <taxon>core chlorophytes</taxon>
        <taxon>Chlorophyceae</taxon>
        <taxon>CS clade</taxon>
        <taxon>Chlamydomonadales</taxon>
        <taxon>Chlamydomonadales incertae sedis</taxon>
        <taxon>Edaphochlamys</taxon>
    </lineage>
</organism>
<feature type="compositionally biased region" description="Gly residues" evidence="2">
    <location>
        <begin position="1992"/>
        <end position="2013"/>
    </location>
</feature>
<feature type="compositionally biased region" description="Basic residues" evidence="2">
    <location>
        <begin position="1351"/>
        <end position="1360"/>
    </location>
</feature>
<feature type="compositionally biased region" description="Polar residues" evidence="2">
    <location>
        <begin position="1474"/>
        <end position="1491"/>
    </location>
</feature>
<feature type="region of interest" description="Disordered" evidence="2">
    <location>
        <begin position="446"/>
        <end position="471"/>
    </location>
</feature>
<feature type="compositionally biased region" description="Low complexity" evidence="2">
    <location>
        <begin position="132"/>
        <end position="142"/>
    </location>
</feature>
<feature type="compositionally biased region" description="Acidic residues" evidence="2">
    <location>
        <begin position="606"/>
        <end position="616"/>
    </location>
</feature>
<feature type="region of interest" description="Disordered" evidence="2">
    <location>
        <begin position="736"/>
        <end position="854"/>
    </location>
</feature>
<reference evidence="3" key="1">
    <citation type="journal article" date="2020" name="bioRxiv">
        <title>Comparative genomics of Chlamydomonas.</title>
        <authorList>
            <person name="Craig R.J."/>
            <person name="Hasan A.R."/>
            <person name="Ness R.W."/>
            <person name="Keightley P.D."/>
        </authorList>
    </citation>
    <scope>NUCLEOTIDE SEQUENCE</scope>
    <source>
        <strain evidence="3">CCAP 11/70</strain>
    </source>
</reference>
<feature type="region of interest" description="Disordered" evidence="2">
    <location>
        <begin position="1268"/>
        <end position="1505"/>
    </location>
</feature>
<evidence type="ECO:0000256" key="1">
    <source>
        <dbReference type="SAM" id="Coils"/>
    </source>
</evidence>
<accession>A0A835YCK7</accession>
<sequence>MAYINGDAGAGWKRHWEVIDRVGRPEFTPDPQLLSDVMFRAGVGGSGGNTRPRSSSPPQHSAGRGGGRPTRNAPGASAAALAAPIGVPGSVAQDPRQRQRPLTASPQGAPARTRLRQGLTRQPLNRTPQPRPSSHSQQQQYELQQLRLSAAQQPEFLTMSGFLPPDARLSASQNLGPFDEDPLGQPLPAPQPPHRLSAANLAAHSGGPQPQPGVGLGLGLNQAWMQPQPQPYNAPVPRLQLQDMQPKLPDYAENAASAAAADAEAKLAAAAAGTSAPISPARAAAAEGESAGAGRSVLGIAAAAAAAVAGSKGGGNQGRISATDDNDDDEDDEEESKDEPPAADGVIRGLSVLPVRSVSFHVPRRAHSPSDMGDGPSASSLGDPAPAGGSTSRGPSPSLWGSSAGDADVAMPLRSSFRGITSSMSRMSRGPSLSGVPGTLIIPSENSTRGSSGHGMLTADPSGPARGPSMYGMSALPTTPYTPAAAAPPVWAASAVPPRERYRGILERVGRVAEHRSKERRRLGAAAASVGPANARWNTPPGATAGRNSPGGGDDSSGDSDDEEQRGGGKTPRGLSSWGGRWWEQLRAITTGQGLRPPRQKQEADAQAEGEAEEAGPEEHAAWQLARSLDELTRFSCLAAVMGAGLTDGSVLAEVDARIAALQRAEAAAMDGRTSLLPPPPPAFPLAAAQEYLAASQQGVLGLEELEEVIRAMRRKLQVVVGRDGEDLRRSALSALRSFRRGGDGDESPEPTSTSPPPQQGRPPSPPQHLGSFDDSRRGSAPPALAAQPSRFDLRGGTSRRGFASLTLPASTPTGAESARLAPDPLLSQPSQAALWQGPDDGDGPGGGGGGAGRVLNHTLSAAFNAALAGGRSGAATARAAGTTAGFTSAAGLDQAWSLLESLMIQLHDSHATRSELVSAIEQDADGSAAGGGGGGPSGATSAGPGTARSTAKTPRGSGAAAAGSGASGAAALGGGPSTARSARAHTAVDRLVSLMDATMELGATNAAFMSAGLGGPKGKGPDTERSNTQSARDARAAVMAAAAADPLVARNAMRAAVAAALEPEHTEQVLYYLTKVSLMLQQDPRLPPDAGFLIAAGMDLLLGEVSWLLALLRTSAGAGSPHLQALGAALRAYEGQRHHAQILGAAAERLELALEDAMDRAAHAEKQLAAVHSMLQSAGHNVSDLTVYTSELERELERLQGRNEVLEETIAELEGDMSRVEAAHTRRGAAVSAGQRLASVLREAHLERIEELSQGVQVAMEGDCADPRAWPSGPLPASFSRSASMARSGSMARHHGPYGGPVISRTASISSQHQPPPRGSSSGPGPGPGPGPHASGPHAPGHAAHGGAKGGRHGRKGGRRSSGTDEEGPLSPDVHSLDGGRRSPGLALHPGGHGPPSRGSHSGAAHGGSGHGGGGTHGRRRSSETPEGRGSPVRAQGSHHSGDGGAGPSAHAQAGGSPSATYPRPSEGPSLPPTSTFPGSLPGPSTTETGSASPVTSDPSTDPSRVWLPELIRRFASFLPANDVALRLRLASGSAASALPASSFGRVSMSLPVPPSEFAARWSDPAAMASLSFRRRHRLLCAVAAAGDVTNLRLAAAAAGVPLTPDVFAAAAAAGRTAVCRWLRAEARAPLGPLPLAAPLKAGRGRTVAWLLGSGVSMSGWAPAVAARYGHTRLLRHLLAAAAARPSGGGAVNIPSLLEGAAEGCDAATLAALHAIWIEGRDDVDLPGSPVLDSGSRTAPTGAGASDPDAVDSGSEASDGEPDLDLGFAGGRAPQAGGRGGQAPVRWLDERTQGRLVAAAAGSPTPDWAAKVDWLLASPRCYPRGLAAMEEVARRPDGAARLQWLLGRGFPQPDPEVILIAAAVGNADVVRLLLRGGGGGGGGGAGGGAGAVGAAAAAALGGGGGGGVGGAGGPGGALEPMGGGAAAAAAGAEVAALGGHTQVLEALEEAGVALDPGALLLAAAEGGQLRAARWLAERLPRGTAPRDGAPEGQGQGQQGAGGEAERGGGGGRRGFRATAAHAAAAAGSACLELLQLVVDELGAPLTGAAFARAAASASASTLPCLVWMLRQGCPPGCPSAVWQAAAEAGCPEVLEWLRTEAGVPLPDDGLPYAVAAGNGDLLSLAALLRMRCTAPPRAPRLTKAVAALARQERTMWDPLPVLTWLAAAGDELAAAVDWAAVAEAARGASDPAQRRAVAELAAKASGR</sequence>
<evidence type="ECO:0000256" key="2">
    <source>
        <dbReference type="SAM" id="MobiDB-lite"/>
    </source>
</evidence>
<dbReference type="PANTHER" id="PTHR12393">
    <property type="entry name" value="SPHINGOMYELIN PHOSPHODIESTERASE RELATED"/>
    <property type="match status" value="1"/>
</dbReference>
<feature type="compositionally biased region" description="Low complexity" evidence="2">
    <location>
        <begin position="525"/>
        <end position="535"/>
    </location>
</feature>
<feature type="compositionally biased region" description="Low complexity" evidence="2">
    <location>
        <begin position="1385"/>
        <end position="1405"/>
    </location>
</feature>
<dbReference type="GO" id="GO:0046513">
    <property type="term" value="P:ceramide biosynthetic process"/>
    <property type="evidence" value="ECO:0007669"/>
    <property type="project" value="TreeGrafter"/>
</dbReference>
<dbReference type="Proteomes" id="UP000612055">
    <property type="component" value="Unassembled WGS sequence"/>
</dbReference>
<feature type="region of interest" description="Disordered" evidence="2">
    <location>
        <begin position="1982"/>
        <end position="2015"/>
    </location>
</feature>
<feature type="region of interest" description="Disordered" evidence="2">
    <location>
        <begin position="361"/>
        <end position="406"/>
    </location>
</feature>
<dbReference type="GO" id="GO:0004620">
    <property type="term" value="F:phospholipase activity"/>
    <property type="evidence" value="ECO:0007669"/>
    <property type="project" value="TreeGrafter"/>
</dbReference>
<feature type="compositionally biased region" description="Low complexity" evidence="2">
    <location>
        <begin position="73"/>
        <end position="89"/>
    </location>
</feature>
<evidence type="ECO:0000313" key="4">
    <source>
        <dbReference type="Proteomes" id="UP000612055"/>
    </source>
</evidence>
<feature type="region of interest" description="Disordered" evidence="2">
    <location>
        <begin position="1729"/>
        <end position="1786"/>
    </location>
</feature>
<feature type="region of interest" description="Disordered" evidence="2">
    <location>
        <begin position="590"/>
        <end position="620"/>
    </location>
</feature>
<feature type="region of interest" description="Disordered" evidence="2">
    <location>
        <begin position="40"/>
        <end position="142"/>
    </location>
</feature>
<feature type="region of interest" description="Disordered" evidence="2">
    <location>
        <begin position="925"/>
        <end position="982"/>
    </location>
</feature>
<dbReference type="EMBL" id="JAEHOE010000027">
    <property type="protein sequence ID" value="KAG2495034.1"/>
    <property type="molecule type" value="Genomic_DNA"/>
</dbReference>
<dbReference type="OrthoDB" id="551158at2759"/>
<dbReference type="GO" id="GO:0005783">
    <property type="term" value="C:endoplasmic reticulum"/>
    <property type="evidence" value="ECO:0007669"/>
    <property type="project" value="TreeGrafter"/>
</dbReference>
<feature type="compositionally biased region" description="Low complexity" evidence="2">
    <location>
        <begin position="1333"/>
        <end position="1347"/>
    </location>
</feature>
<feature type="compositionally biased region" description="Gly residues" evidence="2">
    <location>
        <begin position="844"/>
        <end position="853"/>
    </location>
</feature>
<dbReference type="GO" id="GO:0016020">
    <property type="term" value="C:membrane"/>
    <property type="evidence" value="ECO:0007669"/>
    <property type="project" value="TreeGrafter"/>
</dbReference>
<feature type="coiled-coil region" evidence="1">
    <location>
        <begin position="1141"/>
        <end position="1224"/>
    </location>
</feature>
<name>A0A835YCK7_9CHLO</name>
<proteinExistence type="predicted"/>